<accession>A0AB72ZIE1</accession>
<comment type="caution">
    <text evidence="1">The sequence shown here is derived from an EMBL/GenBank/DDBJ whole genome shotgun (WGS) entry which is preliminary data.</text>
</comment>
<evidence type="ECO:0000313" key="1">
    <source>
        <dbReference type="EMBL" id="EIR18741.1"/>
    </source>
</evidence>
<gene>
    <name evidence="1" type="ORF">YPPY08_2396</name>
</gene>
<sequence length="31" mass="3148">MTNKNAATIPGINIGARSTAIIPSLAISGFF</sequence>
<dbReference type="EMBL" id="AKRT01000293">
    <property type="protein sequence ID" value="EIR18741.1"/>
    <property type="molecule type" value="Genomic_DNA"/>
</dbReference>
<feature type="non-terminal residue" evidence="1">
    <location>
        <position position="31"/>
    </location>
</feature>
<reference evidence="1 2" key="1">
    <citation type="submission" date="2012-05" db="EMBL/GenBank/DDBJ databases">
        <title>Genome sequence of Yersinia Pestis PY-08.</title>
        <authorList>
            <person name="Santana-Cruz I."/>
            <person name="Sengamalay N."/>
            <person name="McCracken C."/>
            <person name="Daugherty S.C."/>
            <person name="Maroo A."/>
            <person name="Vara P.G."/>
            <person name="Tallon L.J."/>
            <person name="Sadzewicz L."/>
            <person name="Vinetz J.M."/>
            <person name="Cespedes Zambrano M.J."/>
            <person name="Fraser-Liggett C.M."/>
            <person name="Tettelin H."/>
        </authorList>
    </citation>
    <scope>NUCLEOTIDE SEQUENCE [LARGE SCALE GENOMIC DNA]</scope>
    <source>
        <strain evidence="1 2">PY-08</strain>
    </source>
</reference>
<protein>
    <submittedName>
        <fullName evidence="1">Uncharacterized protein</fullName>
    </submittedName>
</protein>
<evidence type="ECO:0000313" key="2">
    <source>
        <dbReference type="Proteomes" id="UP000003231"/>
    </source>
</evidence>
<name>A0AB72ZIE1_YERPE</name>
<dbReference type="Proteomes" id="UP000003231">
    <property type="component" value="Unassembled WGS sequence"/>
</dbReference>
<proteinExistence type="predicted"/>
<organism evidence="1 2">
    <name type="scientific">Yersinia pestis PY-08</name>
    <dbReference type="NCBI Taxonomy" id="992134"/>
    <lineage>
        <taxon>Bacteria</taxon>
        <taxon>Pseudomonadati</taxon>
        <taxon>Pseudomonadota</taxon>
        <taxon>Gammaproteobacteria</taxon>
        <taxon>Enterobacterales</taxon>
        <taxon>Yersiniaceae</taxon>
        <taxon>Yersinia</taxon>
    </lineage>
</organism>
<dbReference type="AlphaFoldDB" id="A0AB72ZIE1"/>